<organism evidence="1 2">
    <name type="scientific">Spirosoma linguale (strain ATCC 33905 / DSM 74 / LMG 10896 / Claus 1)</name>
    <dbReference type="NCBI Taxonomy" id="504472"/>
    <lineage>
        <taxon>Bacteria</taxon>
        <taxon>Pseudomonadati</taxon>
        <taxon>Bacteroidota</taxon>
        <taxon>Cytophagia</taxon>
        <taxon>Cytophagales</taxon>
        <taxon>Cytophagaceae</taxon>
        <taxon>Spirosoma</taxon>
    </lineage>
</organism>
<keyword evidence="2" id="KW-1185">Reference proteome</keyword>
<protein>
    <submittedName>
        <fullName evidence="1">Uncharacterized protein</fullName>
    </submittedName>
</protein>
<gene>
    <name evidence="1" type="ordered locus">Slin_3710</name>
</gene>
<evidence type="ECO:0000313" key="2">
    <source>
        <dbReference type="Proteomes" id="UP000002028"/>
    </source>
</evidence>
<dbReference type="eggNOG" id="COG3415">
    <property type="taxonomic scope" value="Bacteria"/>
</dbReference>
<dbReference type="InterPro" id="IPR009057">
    <property type="entry name" value="Homeodomain-like_sf"/>
</dbReference>
<name>D2QBX7_SPILD</name>
<dbReference type="KEGG" id="sli:Slin_3710"/>
<dbReference type="Proteomes" id="UP000002028">
    <property type="component" value="Chromosome"/>
</dbReference>
<proteinExistence type="predicted"/>
<dbReference type="InterPro" id="IPR036388">
    <property type="entry name" value="WH-like_DNA-bd_sf"/>
</dbReference>
<sequence>MYLAVSMAKYKQSDYEVLRRRCVELHQLGWKQGPIAQALGLTQGWVSQTLKKYREQGPAALPWKKPTGAPTRMRLMAFTDIRKLLSHKNAPS</sequence>
<dbReference type="RefSeq" id="WP_012928228.1">
    <property type="nucleotide sequence ID" value="NC_013730.1"/>
</dbReference>
<dbReference type="Gene3D" id="1.10.10.10">
    <property type="entry name" value="Winged helix-like DNA-binding domain superfamily/Winged helix DNA-binding domain"/>
    <property type="match status" value="1"/>
</dbReference>
<dbReference type="AlphaFoldDB" id="D2QBX7"/>
<dbReference type="SUPFAM" id="SSF46689">
    <property type="entry name" value="Homeodomain-like"/>
    <property type="match status" value="1"/>
</dbReference>
<dbReference type="EMBL" id="CP001769">
    <property type="protein sequence ID" value="ADB39712.1"/>
    <property type="molecule type" value="Genomic_DNA"/>
</dbReference>
<dbReference type="HOGENOM" id="CLU_2411698_0_0_10"/>
<dbReference type="Pfam" id="PF13384">
    <property type="entry name" value="HTH_23"/>
    <property type="match status" value="1"/>
</dbReference>
<accession>D2QBX7</accession>
<evidence type="ECO:0000313" key="1">
    <source>
        <dbReference type="EMBL" id="ADB39712.1"/>
    </source>
</evidence>
<reference evidence="1 2" key="1">
    <citation type="journal article" date="2010" name="Stand. Genomic Sci.">
        <title>Complete genome sequence of Spirosoma linguale type strain (1).</title>
        <authorList>
            <person name="Lail K."/>
            <person name="Sikorski J."/>
            <person name="Saunders E."/>
            <person name="Lapidus A."/>
            <person name="Glavina Del Rio T."/>
            <person name="Copeland A."/>
            <person name="Tice H."/>
            <person name="Cheng J.-F."/>
            <person name="Lucas S."/>
            <person name="Nolan M."/>
            <person name="Bruce D."/>
            <person name="Goodwin L."/>
            <person name="Pitluck S."/>
            <person name="Ivanova N."/>
            <person name="Mavromatis K."/>
            <person name="Ovchinnikova G."/>
            <person name="Pati A."/>
            <person name="Chen A."/>
            <person name="Palaniappan K."/>
            <person name="Land M."/>
            <person name="Hauser L."/>
            <person name="Chang Y.-J."/>
            <person name="Jeffries C.D."/>
            <person name="Chain P."/>
            <person name="Brettin T."/>
            <person name="Detter J.C."/>
            <person name="Schuetze A."/>
            <person name="Rohde M."/>
            <person name="Tindall B.J."/>
            <person name="Goeker M."/>
            <person name="Bristow J."/>
            <person name="Eisen J.A."/>
            <person name="Markowitz V."/>
            <person name="Hugenholtz P."/>
            <person name="Kyrpides N.C."/>
            <person name="Klenk H.-P."/>
            <person name="Chen F."/>
        </authorList>
    </citation>
    <scope>NUCLEOTIDE SEQUENCE [LARGE SCALE GENOMIC DNA]</scope>
    <source>
        <strain evidence="2">ATCC 33905 / DSM 74 / LMG 10896 / Claus 1</strain>
    </source>
</reference>